<dbReference type="GO" id="GO:0005744">
    <property type="term" value="C:TIM23 mitochondrial import inner membrane translocase complex"/>
    <property type="evidence" value="ECO:0007669"/>
    <property type="project" value="UniProtKB-UniRule"/>
</dbReference>
<keyword evidence="4 11" id="KW-0812">Transmembrane</keyword>
<gene>
    <name evidence="12" type="ORF">PVAR5_4610</name>
</gene>
<dbReference type="EMBL" id="BAUL01000143">
    <property type="protein sequence ID" value="GAD95962.1"/>
    <property type="molecule type" value="Genomic_DNA"/>
</dbReference>
<dbReference type="Proteomes" id="UP000018001">
    <property type="component" value="Unassembled WGS sequence"/>
</dbReference>
<keyword evidence="11" id="KW-0813">Transport</keyword>
<keyword evidence="7 11" id="KW-1133">Transmembrane helix</keyword>
<keyword evidence="8 11" id="KW-0496">Mitochondrion</keyword>
<evidence type="ECO:0000256" key="9">
    <source>
        <dbReference type="ARBA" id="ARBA00023136"/>
    </source>
</evidence>
<dbReference type="Gene3D" id="3.10.450.320">
    <property type="entry name" value="Mitochondrial import inner membrane translocase subunit Tim21"/>
    <property type="match status" value="1"/>
</dbReference>
<protein>
    <recommendedName>
        <fullName evidence="3 11">Mitochondrial import inner membrane translocase subunit Tim21</fullName>
    </recommendedName>
</protein>
<evidence type="ECO:0000256" key="5">
    <source>
        <dbReference type="ARBA" id="ARBA00022792"/>
    </source>
</evidence>
<dbReference type="FunFam" id="3.10.450.320:FF:000002">
    <property type="entry name" value="Mitochondrial import inner membrane translocase subunit tim21"/>
    <property type="match status" value="1"/>
</dbReference>
<dbReference type="eggNOG" id="KOG4836">
    <property type="taxonomic scope" value="Eukaryota"/>
</dbReference>
<dbReference type="AlphaFoldDB" id="V5G532"/>
<organism evidence="12 13">
    <name type="scientific">Byssochlamys spectabilis (strain No. 5 / NBRC 109023)</name>
    <name type="common">Paecilomyces variotii</name>
    <dbReference type="NCBI Taxonomy" id="1356009"/>
    <lineage>
        <taxon>Eukaryota</taxon>
        <taxon>Fungi</taxon>
        <taxon>Dikarya</taxon>
        <taxon>Ascomycota</taxon>
        <taxon>Pezizomycotina</taxon>
        <taxon>Eurotiomycetes</taxon>
        <taxon>Eurotiomycetidae</taxon>
        <taxon>Eurotiales</taxon>
        <taxon>Thermoascaceae</taxon>
        <taxon>Paecilomyces</taxon>
    </lineage>
</organism>
<evidence type="ECO:0000313" key="12">
    <source>
        <dbReference type="EMBL" id="GAD95962.1"/>
    </source>
</evidence>
<evidence type="ECO:0000256" key="10">
    <source>
        <dbReference type="ARBA" id="ARBA00060204"/>
    </source>
</evidence>
<evidence type="ECO:0000256" key="8">
    <source>
        <dbReference type="ARBA" id="ARBA00023128"/>
    </source>
</evidence>
<comment type="caution">
    <text evidence="12">The sequence shown here is derived from an EMBL/GenBank/DDBJ whole genome shotgun (WGS) entry which is preliminary data.</text>
</comment>
<dbReference type="OrthoDB" id="436405at2759"/>
<keyword evidence="9 11" id="KW-0472">Membrane</keyword>
<evidence type="ECO:0000313" key="13">
    <source>
        <dbReference type="Proteomes" id="UP000018001"/>
    </source>
</evidence>
<sequence>MNRYLQLSSSLPRASRLNSVSALLRSASPRKLDISRSYATHSNLGRDGSAPGGTRRRQITVMSDDGRLPWSELTGSEKAARATQQSFNLVVVLIGAVMTGGVFYFLFTDVLSPYSPTRQFDTAVDRIKDDPRCTDLLGDPKQITAHGSNTGSRWARNRPIATKVEKDQSGREHLKMQFWVEGPRNEGHVNLHMVRQPDKWEYEYVLLAVDIRGHQRIYLENAADKVKGGKGPLKIFGIQWR</sequence>
<dbReference type="GO" id="GO:0030150">
    <property type="term" value="P:protein import into mitochondrial matrix"/>
    <property type="evidence" value="ECO:0007669"/>
    <property type="project" value="UniProtKB-UniRule"/>
</dbReference>
<keyword evidence="13" id="KW-1185">Reference proteome</keyword>
<evidence type="ECO:0000256" key="7">
    <source>
        <dbReference type="ARBA" id="ARBA00022989"/>
    </source>
</evidence>
<dbReference type="InterPro" id="IPR013261">
    <property type="entry name" value="Tim21"/>
</dbReference>
<keyword evidence="6" id="KW-0809">Transit peptide</keyword>
<evidence type="ECO:0000256" key="3">
    <source>
        <dbReference type="ARBA" id="ARBA00020726"/>
    </source>
</evidence>
<feature type="transmembrane region" description="Helical" evidence="11">
    <location>
        <begin position="87"/>
        <end position="107"/>
    </location>
</feature>
<evidence type="ECO:0000256" key="1">
    <source>
        <dbReference type="ARBA" id="ARBA00004434"/>
    </source>
</evidence>
<keyword evidence="5 11" id="KW-0999">Mitochondrion inner membrane</keyword>
<dbReference type="Pfam" id="PF08294">
    <property type="entry name" value="TIM21"/>
    <property type="match status" value="1"/>
</dbReference>
<evidence type="ECO:0000256" key="2">
    <source>
        <dbReference type="ARBA" id="ARBA00010867"/>
    </source>
</evidence>
<comment type="subcellular location">
    <subcellularLocation>
        <location evidence="1 11">Mitochondrion inner membrane</location>
        <topology evidence="1 11">Single-pass membrane protein</topology>
    </subcellularLocation>
</comment>
<comment type="similarity">
    <text evidence="2 11">Belongs to the TIM21 family.</text>
</comment>
<reference evidence="13" key="1">
    <citation type="journal article" date="2014" name="Genome Announc.">
        <title>Draft genome sequence of the formaldehyde-resistant fungus Byssochlamys spectabilis No. 5 (anamorph Paecilomyces variotii No. 5) (NBRC109023).</title>
        <authorList>
            <person name="Oka T."/>
            <person name="Ekino K."/>
            <person name="Fukuda K."/>
            <person name="Nomura Y."/>
        </authorList>
    </citation>
    <scope>NUCLEOTIDE SEQUENCE [LARGE SCALE GENOMIC DNA]</scope>
    <source>
        <strain evidence="13">No. 5 / NBRC 109023</strain>
    </source>
</reference>
<accession>V5G532</accession>
<evidence type="ECO:0000256" key="4">
    <source>
        <dbReference type="ARBA" id="ARBA00022692"/>
    </source>
</evidence>
<keyword evidence="11" id="KW-0653">Protein transport</keyword>
<dbReference type="PANTHER" id="PTHR13032:SF6">
    <property type="entry name" value="MITOCHONDRIAL IMPORT INNER MEMBRANE TRANSLOCASE SUBUNIT TIM21"/>
    <property type="match status" value="1"/>
</dbReference>
<evidence type="ECO:0000256" key="6">
    <source>
        <dbReference type="ARBA" id="ARBA00022946"/>
    </source>
</evidence>
<dbReference type="PANTHER" id="PTHR13032">
    <property type="entry name" value="MITOCHONDRIAL IMPORT INNER MEMBRANE TRANSLOCASE SUBUNIT TIM21"/>
    <property type="match status" value="1"/>
</dbReference>
<comment type="subunit">
    <text evidence="11">Component of the TIM23 complex.</text>
</comment>
<evidence type="ECO:0000256" key="11">
    <source>
        <dbReference type="RuleBase" id="RU367142"/>
    </source>
</evidence>
<proteinExistence type="inferred from homology"/>
<keyword evidence="11" id="KW-0811">Translocation</keyword>
<dbReference type="FunCoup" id="V5G532">
    <property type="interactions" value="221"/>
</dbReference>
<comment type="function">
    <text evidence="10">Essential component of the TIM23 complex, a complex that mediates the translocation of transit peptide-containing proteins across the mitochondrial inner membrane. Required to keep the TOM and the TIM23 complexes in close contact. At some point, it is released from the TOM23 complex to allow protein translocation into the mitochondrial matrix.</text>
</comment>
<dbReference type="HOGENOM" id="CLU_089407_0_0_1"/>
<name>V5G532_BYSSN</name>
<dbReference type="InterPro" id="IPR038552">
    <property type="entry name" value="Tim21_IMS_sf"/>
</dbReference>
<dbReference type="InParanoid" id="V5G532"/>